<sequence>MRNNGPGPGQVREFAEKIQYWTRETKRIEGVKAAIAWVMDGDTKNPITGRSGSQPPDMKAIAETVKKADGEPQADDRMSSEYCAGVRECLEWIGGAGAEPEEWQ</sequence>
<dbReference type="AlphaFoldDB" id="A0A841CBY7"/>
<dbReference type="RefSeq" id="WP_184687677.1">
    <property type="nucleotide sequence ID" value="NZ_JACHJN010000001.1"/>
</dbReference>
<protein>
    <submittedName>
        <fullName evidence="1">Uncharacterized protein</fullName>
    </submittedName>
</protein>
<name>A0A841CBY7_9PSEU</name>
<comment type="caution">
    <text evidence="1">The sequence shown here is derived from an EMBL/GenBank/DDBJ whole genome shotgun (WGS) entry which is preliminary data.</text>
</comment>
<keyword evidence="2" id="KW-1185">Reference proteome</keyword>
<proteinExistence type="predicted"/>
<gene>
    <name evidence="1" type="ORF">FHS29_000444</name>
</gene>
<dbReference type="Proteomes" id="UP000547510">
    <property type="component" value="Unassembled WGS sequence"/>
</dbReference>
<evidence type="ECO:0000313" key="1">
    <source>
        <dbReference type="EMBL" id="MBB5953874.1"/>
    </source>
</evidence>
<reference evidence="1 2" key="1">
    <citation type="submission" date="2020-08" db="EMBL/GenBank/DDBJ databases">
        <title>Genomic Encyclopedia of Type Strains, Phase III (KMG-III): the genomes of soil and plant-associated and newly described type strains.</title>
        <authorList>
            <person name="Whitman W."/>
        </authorList>
    </citation>
    <scope>NUCLEOTIDE SEQUENCE [LARGE SCALE GENOMIC DNA]</scope>
    <source>
        <strain evidence="1 2">CECT 8640</strain>
    </source>
</reference>
<evidence type="ECO:0000313" key="2">
    <source>
        <dbReference type="Proteomes" id="UP000547510"/>
    </source>
</evidence>
<organism evidence="1 2">
    <name type="scientific">Saccharothrix tamanrassetensis</name>
    <dbReference type="NCBI Taxonomy" id="1051531"/>
    <lineage>
        <taxon>Bacteria</taxon>
        <taxon>Bacillati</taxon>
        <taxon>Actinomycetota</taxon>
        <taxon>Actinomycetes</taxon>
        <taxon>Pseudonocardiales</taxon>
        <taxon>Pseudonocardiaceae</taxon>
        <taxon>Saccharothrix</taxon>
    </lineage>
</organism>
<accession>A0A841CBY7</accession>
<dbReference type="EMBL" id="JACHJN010000001">
    <property type="protein sequence ID" value="MBB5953874.1"/>
    <property type="molecule type" value="Genomic_DNA"/>
</dbReference>